<reference evidence="8" key="1">
    <citation type="submission" date="2016-10" db="EMBL/GenBank/DDBJ databases">
        <authorList>
            <person name="Varghese N."/>
            <person name="Submissions S."/>
        </authorList>
    </citation>
    <scope>NUCLEOTIDE SEQUENCE [LARGE SCALE GENOMIC DNA]</scope>
    <source>
        <strain evidence="8">DSM 8987</strain>
    </source>
</reference>
<dbReference type="SUPFAM" id="SSF52507">
    <property type="entry name" value="Homo-oligomeric flavin-containing Cys decarboxylases, HFCD"/>
    <property type="match status" value="1"/>
</dbReference>
<feature type="binding site" evidence="3">
    <location>
        <position position="287"/>
    </location>
    <ligand>
        <name>CTP</name>
        <dbReference type="ChEBI" id="CHEBI:37563"/>
    </ligand>
</feature>
<evidence type="ECO:0000256" key="4">
    <source>
        <dbReference type="RuleBase" id="RU364078"/>
    </source>
</evidence>
<name>A0A1G7DT79_9BACT</name>
<feature type="binding site" evidence="3">
    <location>
        <position position="350"/>
    </location>
    <ligand>
        <name>CTP</name>
        <dbReference type="ChEBI" id="CHEBI:37563"/>
    </ligand>
</feature>
<organism evidence="7 8">
    <name type="scientific">Desulfuromonas thiophila</name>
    <dbReference type="NCBI Taxonomy" id="57664"/>
    <lineage>
        <taxon>Bacteria</taxon>
        <taxon>Pseudomonadati</taxon>
        <taxon>Thermodesulfobacteriota</taxon>
        <taxon>Desulfuromonadia</taxon>
        <taxon>Desulfuromonadales</taxon>
        <taxon>Desulfuromonadaceae</taxon>
        <taxon>Desulfuromonas</taxon>
    </lineage>
</organism>
<comment type="pathway">
    <text evidence="3 4">Cofactor biosynthesis; coenzyme A biosynthesis; CoA from (R)-pantothenate: step 3/5.</text>
</comment>
<dbReference type="GO" id="GO:0004632">
    <property type="term" value="F:phosphopantothenate--cysteine ligase activity"/>
    <property type="evidence" value="ECO:0007669"/>
    <property type="project" value="UniProtKB-UniRule"/>
</dbReference>
<dbReference type="SUPFAM" id="SSF102645">
    <property type="entry name" value="CoaB-like"/>
    <property type="match status" value="1"/>
</dbReference>
<sequence>MSEAVAPVDQPLAGKRIVLGVCGGIAVYKSVELLRLLTKAGATVDVVMTRNAQEFVTPLTFQTLSGRPVHTELFNLYQEQEIGHISLADRADLFVVVPATANLIGKVAGGIADDLLSTALMATRSPVLYAPAMNVNMYENQVVQDNLARLCQRGATLVEPVCGSLACGWEGKGKLAPVEEIFERALWLLTSQDLAGEHLLVTAGPTRERIDPVRYLSNDSSGLMGYALARAARQRGAQVTLVSGPTALPAPLGVNLRRVESAAQMLDAVLATLPAATLVIKAAAVADYRPCQMAAQKLKKQQMAAPSLALEKTPDILSQIAACKGDRLVVGFAAETERLLEHARDKLERKGLDLIVANDVTQAGAGFECATNIVQILHADGRCEALPCLTKWAVAHALLDRLVALRCQRAVDSQP</sequence>
<keyword evidence="1 3" id="KW-0210">Decarboxylase</keyword>
<dbReference type="EMBL" id="FNAQ01000015">
    <property type="protein sequence ID" value="SDE54717.1"/>
    <property type="molecule type" value="Genomic_DNA"/>
</dbReference>
<comment type="similarity">
    <text evidence="3 4">In the N-terminal section; belongs to the HFCD (homo-oligomeric flavin containing Cys decarboxylase) superfamily.</text>
</comment>
<keyword evidence="3" id="KW-0479">Metal-binding</keyword>
<feature type="region of interest" description="Phosphopantothenoylcysteine decarboxylase" evidence="3">
    <location>
        <begin position="1"/>
        <end position="198"/>
    </location>
</feature>
<proteinExistence type="inferred from homology"/>
<feature type="region of interest" description="Phosphopantothenate--cysteine ligase" evidence="3">
    <location>
        <begin position="199"/>
        <end position="415"/>
    </location>
</feature>
<dbReference type="InterPro" id="IPR036551">
    <property type="entry name" value="Flavin_trans-like"/>
</dbReference>
<dbReference type="InterPro" id="IPR035929">
    <property type="entry name" value="CoaB-like_sf"/>
</dbReference>
<evidence type="ECO:0000256" key="3">
    <source>
        <dbReference type="HAMAP-Rule" id="MF_02225"/>
    </source>
</evidence>
<keyword evidence="8" id="KW-1185">Reference proteome</keyword>
<dbReference type="InterPro" id="IPR007085">
    <property type="entry name" value="DNA/pantothenate-metab_flavo_C"/>
</dbReference>
<dbReference type="GO" id="GO:0071513">
    <property type="term" value="C:phosphopantothenoylcysteine decarboxylase complex"/>
    <property type="evidence" value="ECO:0007669"/>
    <property type="project" value="TreeGrafter"/>
</dbReference>
<keyword evidence="2 3" id="KW-0456">Lyase</keyword>
<comment type="cofactor">
    <cofactor evidence="3">
        <name>Mg(2+)</name>
        <dbReference type="ChEBI" id="CHEBI:18420"/>
    </cofactor>
</comment>
<dbReference type="PANTHER" id="PTHR14359">
    <property type="entry name" value="HOMO-OLIGOMERIC FLAVIN CONTAINING CYS DECARBOXYLASE FAMILY"/>
    <property type="match status" value="1"/>
</dbReference>
<feature type="active site" description="Proton donor" evidence="3">
    <location>
        <position position="167"/>
    </location>
</feature>
<dbReference type="EC" id="4.1.1.36" evidence="3"/>
<accession>A0A1G7DT79</accession>
<feature type="binding site" evidence="3">
    <location>
        <position position="332"/>
    </location>
    <ligand>
        <name>CTP</name>
        <dbReference type="ChEBI" id="CHEBI:37563"/>
    </ligand>
</feature>
<dbReference type="Pfam" id="PF02441">
    <property type="entry name" value="Flavoprotein"/>
    <property type="match status" value="1"/>
</dbReference>
<dbReference type="GO" id="GO:0010181">
    <property type="term" value="F:FMN binding"/>
    <property type="evidence" value="ECO:0007669"/>
    <property type="project" value="UniProtKB-UniRule"/>
</dbReference>
<gene>
    <name evidence="3" type="primary">coaBC</name>
    <name evidence="7" type="ORF">SAMN05661003_11546</name>
</gene>
<comment type="function">
    <text evidence="4">Catalyzes two steps in the biosynthesis of coenzyme A. In the first step cysteine is conjugated to 4'-phosphopantothenate to form 4-phosphopantothenoylcysteine, in the latter compound is decarboxylated to form 4'-phosphopantotheine.</text>
</comment>
<dbReference type="EC" id="6.3.2.5" evidence="3"/>
<evidence type="ECO:0000313" key="7">
    <source>
        <dbReference type="EMBL" id="SDE54717.1"/>
    </source>
</evidence>
<evidence type="ECO:0000313" key="8">
    <source>
        <dbReference type="Proteomes" id="UP000243205"/>
    </source>
</evidence>
<dbReference type="InterPro" id="IPR003382">
    <property type="entry name" value="Flavoprotein"/>
</dbReference>
<keyword evidence="3 4" id="KW-0288">FMN</keyword>
<dbReference type="Pfam" id="PF04127">
    <property type="entry name" value="DFP"/>
    <property type="match status" value="1"/>
</dbReference>
<dbReference type="GO" id="GO:0015937">
    <property type="term" value="P:coenzyme A biosynthetic process"/>
    <property type="evidence" value="ECO:0007669"/>
    <property type="project" value="UniProtKB-UniRule"/>
</dbReference>
<keyword evidence="3 4" id="KW-0436">Ligase</keyword>
<comment type="catalytic activity">
    <reaction evidence="3 4">
        <text>N-[(R)-4-phosphopantothenoyl]-L-cysteine + H(+) = (R)-4'-phosphopantetheine + CO2</text>
        <dbReference type="Rhea" id="RHEA:16793"/>
        <dbReference type="ChEBI" id="CHEBI:15378"/>
        <dbReference type="ChEBI" id="CHEBI:16526"/>
        <dbReference type="ChEBI" id="CHEBI:59458"/>
        <dbReference type="ChEBI" id="CHEBI:61723"/>
        <dbReference type="EC" id="4.1.1.36"/>
    </reaction>
</comment>
<comment type="similarity">
    <text evidence="3 4">In the C-terminal section; belongs to the PPC synthetase family.</text>
</comment>
<keyword evidence="3" id="KW-0460">Magnesium</keyword>
<dbReference type="AlphaFoldDB" id="A0A1G7DT79"/>
<evidence type="ECO:0000259" key="6">
    <source>
        <dbReference type="Pfam" id="PF04127"/>
    </source>
</evidence>
<dbReference type="GO" id="GO:0015941">
    <property type="term" value="P:pantothenate catabolic process"/>
    <property type="evidence" value="ECO:0007669"/>
    <property type="project" value="InterPro"/>
</dbReference>
<protein>
    <recommendedName>
        <fullName evidence="3">Coenzyme A biosynthesis bifunctional protein CoaBC</fullName>
    </recommendedName>
    <alternativeName>
        <fullName evidence="3">DNA/pantothenate metabolism flavoprotein</fullName>
    </alternativeName>
    <alternativeName>
        <fullName evidence="3">Phosphopantothenoylcysteine synthetase/decarboxylase</fullName>
        <shortName evidence="3">PPCS-PPCDC</shortName>
    </alternativeName>
    <domain>
        <recommendedName>
            <fullName evidence="3">Phosphopantothenoylcysteine decarboxylase</fullName>
            <shortName evidence="3">PPC decarboxylase</shortName>
            <shortName evidence="3">PPC-DC</shortName>
            <ecNumber evidence="3">4.1.1.36</ecNumber>
        </recommendedName>
        <alternativeName>
            <fullName evidence="3">CoaC</fullName>
        </alternativeName>
    </domain>
    <domain>
        <recommendedName>
            <fullName evidence="3">Phosphopantothenate--cysteine ligase</fullName>
            <ecNumber evidence="3">6.3.2.5</ecNumber>
        </recommendedName>
        <alternativeName>
            <fullName evidence="3">CoaB</fullName>
        </alternativeName>
        <alternativeName>
            <fullName evidence="3">Phosphopantothenoylcysteine synthetase</fullName>
            <shortName evidence="3">PPC synthetase</shortName>
            <shortName evidence="3">PPC-S</shortName>
        </alternativeName>
    </domain>
</protein>
<dbReference type="InterPro" id="IPR005252">
    <property type="entry name" value="CoaBC"/>
</dbReference>
<evidence type="ECO:0000256" key="1">
    <source>
        <dbReference type="ARBA" id="ARBA00022793"/>
    </source>
</evidence>
<dbReference type="RefSeq" id="WP_245691489.1">
    <property type="nucleotide sequence ID" value="NZ_FNAQ01000015.1"/>
</dbReference>
<evidence type="ECO:0000259" key="5">
    <source>
        <dbReference type="Pfam" id="PF02441"/>
    </source>
</evidence>
<dbReference type="UniPathway" id="UPA00241">
    <property type="reaction ID" value="UER00353"/>
</dbReference>
<keyword evidence="3 4" id="KW-0285">Flavoprotein</keyword>
<feature type="binding site" evidence="3">
    <location>
        <position position="297"/>
    </location>
    <ligand>
        <name>CTP</name>
        <dbReference type="ChEBI" id="CHEBI:37563"/>
    </ligand>
</feature>
<keyword evidence="3" id="KW-0511">Multifunctional enzyme</keyword>
<comment type="cofactor">
    <cofactor evidence="3">
        <name>FMN</name>
        <dbReference type="ChEBI" id="CHEBI:58210"/>
    </cofactor>
    <text evidence="3">Binds 1 FMN per subunit.</text>
</comment>
<feature type="domain" description="DNA/pantothenate metabolism flavoprotein C-terminal" evidence="6">
    <location>
        <begin position="194"/>
        <end position="404"/>
    </location>
</feature>
<feature type="binding site" evidence="3">
    <location>
        <position position="346"/>
    </location>
    <ligand>
        <name>CTP</name>
        <dbReference type="ChEBI" id="CHEBI:37563"/>
    </ligand>
</feature>
<dbReference type="PANTHER" id="PTHR14359:SF6">
    <property type="entry name" value="PHOSPHOPANTOTHENOYLCYSTEINE DECARBOXYLASE"/>
    <property type="match status" value="1"/>
</dbReference>
<dbReference type="Gene3D" id="3.40.50.1950">
    <property type="entry name" value="Flavin prenyltransferase-like"/>
    <property type="match status" value="1"/>
</dbReference>
<feature type="domain" description="Flavoprotein" evidence="5">
    <location>
        <begin position="15"/>
        <end position="186"/>
    </location>
</feature>
<feature type="binding site" evidence="3">
    <location>
        <begin position="314"/>
        <end position="317"/>
    </location>
    <ligand>
        <name>CTP</name>
        <dbReference type="ChEBI" id="CHEBI:37563"/>
    </ligand>
</feature>
<dbReference type="GO" id="GO:0004633">
    <property type="term" value="F:phosphopantothenoylcysteine decarboxylase activity"/>
    <property type="evidence" value="ECO:0007669"/>
    <property type="project" value="UniProtKB-UniRule"/>
</dbReference>
<dbReference type="GO" id="GO:0046872">
    <property type="term" value="F:metal ion binding"/>
    <property type="evidence" value="ECO:0007669"/>
    <property type="project" value="UniProtKB-KW"/>
</dbReference>
<dbReference type="STRING" id="57664.SAMN05661003_11546"/>
<dbReference type="HAMAP" id="MF_02225">
    <property type="entry name" value="CoaBC"/>
    <property type="match status" value="1"/>
</dbReference>
<dbReference type="Gene3D" id="3.40.50.10300">
    <property type="entry name" value="CoaB-like"/>
    <property type="match status" value="1"/>
</dbReference>
<comment type="catalytic activity">
    <reaction evidence="3 4">
        <text>(R)-4'-phosphopantothenate + L-cysteine + CTP = N-[(R)-4-phosphopantothenoyl]-L-cysteine + CMP + diphosphate + H(+)</text>
        <dbReference type="Rhea" id="RHEA:19397"/>
        <dbReference type="ChEBI" id="CHEBI:10986"/>
        <dbReference type="ChEBI" id="CHEBI:15378"/>
        <dbReference type="ChEBI" id="CHEBI:33019"/>
        <dbReference type="ChEBI" id="CHEBI:35235"/>
        <dbReference type="ChEBI" id="CHEBI:37563"/>
        <dbReference type="ChEBI" id="CHEBI:59458"/>
        <dbReference type="ChEBI" id="CHEBI:60377"/>
        <dbReference type="EC" id="6.3.2.5"/>
    </reaction>
</comment>
<evidence type="ECO:0000256" key="2">
    <source>
        <dbReference type="ARBA" id="ARBA00023239"/>
    </source>
</evidence>
<comment type="caution">
    <text evidence="3">Lacks conserved residue(s) required for the propagation of feature annotation.</text>
</comment>
<comment type="pathway">
    <text evidence="3 4">Cofactor biosynthesis; coenzyme A biosynthesis; CoA from (R)-pantothenate: step 2/5.</text>
</comment>
<dbReference type="NCBIfam" id="TIGR00521">
    <property type="entry name" value="coaBC_dfp"/>
    <property type="match status" value="1"/>
</dbReference>
<comment type="function">
    <text evidence="3">Catalyzes two sequential steps in the biosynthesis of coenzyme A. In the first step cysteine is conjugated to 4'-phosphopantothenate to form 4-phosphopantothenoylcysteine. In the second step the latter compound is decarboxylated to form 4'-phosphopantotheine.</text>
</comment>
<dbReference type="Proteomes" id="UP000243205">
    <property type="component" value="Unassembled WGS sequence"/>
</dbReference>